<sequence>MATLDTSAAAYQFKRVYGDKLTDLFHRQAMTYNLFMKSSRKASVRPGGAGYYFGLRQGANEAVGARLEGTYLPEPLAGSGSQGIILPRMIYGSMRMSGLAIEAGKGNIAAFVDAQGDAVADLYKSIVSDLNRQCHGDSFGLLGITSANTNPVTGSTWTATFDNDRGVRYLRKGMICDFYDTAGTAIDVTATSVRISSINPNTRVVTFEAAAGSYKAFHPIVAAQSYTETTEQIDSTSQLVRYGAREVAHATTDTSNEMMGLLGMYDDGSLLGTFEGVTAITTTNKEFQANVLSNSSVNRELSIDLMLAAMDMTSARADNANASIIRMGLGQRRKYFGLLAPDVRYAPQKLLGGYEKLAFSQNAGVSIVVDPYTQPNRLFFETDNAIKRYELKALGWGGFTPGKMHWRENYDEGTMFLSVYTNLGVENRRALTLLSDLTEPSSSSMPF</sequence>
<dbReference type="NCBIfam" id="NF033394">
    <property type="entry name" value="capsid_maj_Podo"/>
    <property type="match status" value="1"/>
</dbReference>
<reference evidence="1" key="1">
    <citation type="journal article" date="2015" name="Nature">
        <title>Complex archaea that bridge the gap between prokaryotes and eukaryotes.</title>
        <authorList>
            <person name="Spang A."/>
            <person name="Saw J.H."/>
            <person name="Jorgensen S.L."/>
            <person name="Zaremba-Niedzwiedzka K."/>
            <person name="Martijn J."/>
            <person name="Lind A.E."/>
            <person name="van Eijk R."/>
            <person name="Schleper C."/>
            <person name="Guy L."/>
            <person name="Ettema T.J."/>
        </authorList>
    </citation>
    <scope>NUCLEOTIDE SEQUENCE</scope>
</reference>
<proteinExistence type="predicted"/>
<protein>
    <recommendedName>
        <fullName evidence="2">Bacteriophage Mu GpT domain-containing protein</fullName>
    </recommendedName>
</protein>
<dbReference type="EMBL" id="LAZR01017388">
    <property type="protein sequence ID" value="KKM00639.1"/>
    <property type="molecule type" value="Genomic_DNA"/>
</dbReference>
<organism evidence="1">
    <name type="scientific">marine sediment metagenome</name>
    <dbReference type="NCBI Taxonomy" id="412755"/>
    <lineage>
        <taxon>unclassified sequences</taxon>
        <taxon>metagenomes</taxon>
        <taxon>ecological metagenomes</taxon>
    </lineage>
</organism>
<dbReference type="AlphaFoldDB" id="A0A0F9GPA8"/>
<gene>
    <name evidence="1" type="ORF">LCGC14_1802440</name>
</gene>
<dbReference type="InterPro" id="IPR049718">
    <property type="entry name" value="AKO59007-like"/>
</dbReference>
<accession>A0A0F9GPA8</accession>
<evidence type="ECO:0000313" key="1">
    <source>
        <dbReference type="EMBL" id="KKM00639.1"/>
    </source>
</evidence>
<comment type="caution">
    <text evidence="1">The sequence shown here is derived from an EMBL/GenBank/DDBJ whole genome shotgun (WGS) entry which is preliminary data.</text>
</comment>
<name>A0A0F9GPA8_9ZZZZ</name>
<evidence type="ECO:0008006" key="2">
    <source>
        <dbReference type="Google" id="ProtNLM"/>
    </source>
</evidence>